<dbReference type="PROSITE" id="PS51186">
    <property type="entry name" value="GNAT"/>
    <property type="match status" value="1"/>
</dbReference>
<name>A0ABP8A8T1_9MICO</name>
<evidence type="ECO:0000259" key="1">
    <source>
        <dbReference type="PROSITE" id="PS51186"/>
    </source>
</evidence>
<dbReference type="Gene3D" id="3.40.630.30">
    <property type="match status" value="1"/>
</dbReference>
<organism evidence="2 3">
    <name type="scientific">Gryllotalpicola koreensis</name>
    <dbReference type="NCBI Taxonomy" id="993086"/>
    <lineage>
        <taxon>Bacteria</taxon>
        <taxon>Bacillati</taxon>
        <taxon>Actinomycetota</taxon>
        <taxon>Actinomycetes</taxon>
        <taxon>Micrococcales</taxon>
        <taxon>Microbacteriaceae</taxon>
        <taxon>Gryllotalpicola</taxon>
    </lineage>
</organism>
<feature type="domain" description="N-acetyltransferase" evidence="1">
    <location>
        <begin position="13"/>
        <end position="182"/>
    </location>
</feature>
<sequence length="193" mass="21556">MNTFAQPLQTSRLVMRPVEPADAAAFLSWRSRPDVMRFMYQEPWTPETAEAKLAEWSATRELAKTGDAVQFAVARRRHPETLIGELMLKRAEGEAQAEIGWTLDPAAQGRGYATEAAGALLNLAFGELGFHRAFARLDEENLPSVRLCVRLGMRLEARHIENDRRPADGVWSTELVYAVLASEFAQSADSLRV</sequence>
<dbReference type="RefSeq" id="WP_344756506.1">
    <property type="nucleotide sequence ID" value="NZ_BAABBW010000005.1"/>
</dbReference>
<dbReference type="EMBL" id="BAABBW010000005">
    <property type="protein sequence ID" value="GAA4180014.1"/>
    <property type="molecule type" value="Genomic_DNA"/>
</dbReference>
<evidence type="ECO:0000313" key="3">
    <source>
        <dbReference type="Proteomes" id="UP001501079"/>
    </source>
</evidence>
<dbReference type="SUPFAM" id="SSF55729">
    <property type="entry name" value="Acyl-CoA N-acyltransferases (Nat)"/>
    <property type="match status" value="1"/>
</dbReference>
<dbReference type="InterPro" id="IPR051531">
    <property type="entry name" value="N-acetyltransferase"/>
</dbReference>
<dbReference type="InterPro" id="IPR016181">
    <property type="entry name" value="Acyl_CoA_acyltransferase"/>
</dbReference>
<accession>A0ABP8A8T1</accession>
<dbReference type="Pfam" id="PF13302">
    <property type="entry name" value="Acetyltransf_3"/>
    <property type="match status" value="1"/>
</dbReference>
<dbReference type="PANTHER" id="PTHR43792">
    <property type="entry name" value="GNAT FAMILY, PUTATIVE (AFU_ORTHOLOGUE AFUA_3G00765)-RELATED-RELATED"/>
    <property type="match status" value="1"/>
</dbReference>
<evidence type="ECO:0000313" key="2">
    <source>
        <dbReference type="EMBL" id="GAA4180014.1"/>
    </source>
</evidence>
<protein>
    <submittedName>
        <fullName evidence="2">GNAT family protein</fullName>
    </submittedName>
</protein>
<dbReference type="InterPro" id="IPR000182">
    <property type="entry name" value="GNAT_dom"/>
</dbReference>
<keyword evidence="3" id="KW-1185">Reference proteome</keyword>
<comment type="caution">
    <text evidence="2">The sequence shown here is derived from an EMBL/GenBank/DDBJ whole genome shotgun (WGS) entry which is preliminary data.</text>
</comment>
<dbReference type="Proteomes" id="UP001501079">
    <property type="component" value="Unassembled WGS sequence"/>
</dbReference>
<reference evidence="3" key="1">
    <citation type="journal article" date="2019" name="Int. J. Syst. Evol. Microbiol.">
        <title>The Global Catalogue of Microorganisms (GCM) 10K type strain sequencing project: providing services to taxonomists for standard genome sequencing and annotation.</title>
        <authorList>
            <consortium name="The Broad Institute Genomics Platform"/>
            <consortium name="The Broad Institute Genome Sequencing Center for Infectious Disease"/>
            <person name="Wu L."/>
            <person name="Ma J."/>
        </authorList>
    </citation>
    <scope>NUCLEOTIDE SEQUENCE [LARGE SCALE GENOMIC DNA]</scope>
    <source>
        <strain evidence="3">JCM 17591</strain>
    </source>
</reference>
<gene>
    <name evidence="2" type="ORF">GCM10022287_33280</name>
</gene>
<dbReference type="PANTHER" id="PTHR43792:SF1">
    <property type="entry name" value="N-ACETYLTRANSFERASE DOMAIN-CONTAINING PROTEIN"/>
    <property type="match status" value="1"/>
</dbReference>
<proteinExistence type="predicted"/>